<accession>A0A2I1HB96</accession>
<protein>
    <submittedName>
        <fullName evidence="1">Uncharacterized protein</fullName>
    </submittedName>
</protein>
<evidence type="ECO:0000313" key="2">
    <source>
        <dbReference type="Proteomes" id="UP000234323"/>
    </source>
</evidence>
<name>A0A2I1HB96_9GLOM</name>
<proteinExistence type="predicted"/>
<dbReference type="Proteomes" id="UP000234323">
    <property type="component" value="Unassembled WGS sequence"/>
</dbReference>
<dbReference type="AlphaFoldDB" id="A0A2I1HB96"/>
<comment type="caution">
    <text evidence="1">The sequence shown here is derived from an EMBL/GenBank/DDBJ whole genome shotgun (WGS) entry which is preliminary data.</text>
</comment>
<reference evidence="1 2" key="1">
    <citation type="submission" date="2015-10" db="EMBL/GenBank/DDBJ databases">
        <title>Genome analyses suggest a sexual origin of heterokaryosis in a supposedly ancient asexual fungus.</title>
        <authorList>
            <person name="Ropars J."/>
            <person name="Sedzielewska K."/>
            <person name="Noel J."/>
            <person name="Charron P."/>
            <person name="Farinelli L."/>
            <person name="Marton T."/>
            <person name="Kruger M."/>
            <person name="Pelin A."/>
            <person name="Brachmann A."/>
            <person name="Corradi N."/>
        </authorList>
    </citation>
    <scope>NUCLEOTIDE SEQUENCE [LARGE SCALE GENOMIC DNA]</scope>
    <source>
        <strain evidence="1 2">A4</strain>
    </source>
</reference>
<gene>
    <name evidence="1" type="ORF">RhiirA4_476223</name>
</gene>
<keyword evidence="2" id="KW-1185">Reference proteome</keyword>
<sequence>MNEKDVQSILNFNICQMLNDFMRLNYNFSRCSSNTTGVPDFTCHYLMKDNPESLHSQEVIPAYGNNNSHQPLSLRAY</sequence>
<dbReference type="EMBL" id="LLXI01002080">
    <property type="protein sequence ID" value="PKY56147.1"/>
    <property type="molecule type" value="Genomic_DNA"/>
</dbReference>
<organism evidence="1 2">
    <name type="scientific">Rhizophagus irregularis</name>
    <dbReference type="NCBI Taxonomy" id="588596"/>
    <lineage>
        <taxon>Eukaryota</taxon>
        <taxon>Fungi</taxon>
        <taxon>Fungi incertae sedis</taxon>
        <taxon>Mucoromycota</taxon>
        <taxon>Glomeromycotina</taxon>
        <taxon>Glomeromycetes</taxon>
        <taxon>Glomerales</taxon>
        <taxon>Glomeraceae</taxon>
        <taxon>Rhizophagus</taxon>
    </lineage>
</organism>
<evidence type="ECO:0000313" key="1">
    <source>
        <dbReference type="EMBL" id="PKY56147.1"/>
    </source>
</evidence>